<dbReference type="OrthoDB" id="372624at2759"/>
<feature type="compositionally biased region" description="Low complexity" evidence="1">
    <location>
        <begin position="1526"/>
        <end position="1548"/>
    </location>
</feature>
<protein>
    <recommendedName>
        <fullName evidence="2">HSA domain-containing protein</fullName>
    </recommendedName>
</protein>
<feature type="region of interest" description="Disordered" evidence="1">
    <location>
        <begin position="204"/>
        <end position="316"/>
    </location>
</feature>
<feature type="compositionally biased region" description="Polar residues" evidence="1">
    <location>
        <begin position="1783"/>
        <end position="1803"/>
    </location>
</feature>
<feature type="compositionally biased region" description="Polar residues" evidence="1">
    <location>
        <begin position="1569"/>
        <end position="1581"/>
    </location>
</feature>
<dbReference type="InterPro" id="IPR044798">
    <property type="entry name" value="EAF1A/B"/>
</dbReference>
<feature type="compositionally biased region" description="Polar residues" evidence="1">
    <location>
        <begin position="1432"/>
        <end position="1451"/>
    </location>
</feature>
<keyword evidence="4" id="KW-1185">Reference proteome</keyword>
<dbReference type="PANTHER" id="PTHR46774">
    <property type="entry name" value="CHROMATIN MODIFICATION-RELATED PROTEIN EAF1 A-RELATED"/>
    <property type="match status" value="1"/>
</dbReference>
<feature type="compositionally biased region" description="Polar residues" evidence="1">
    <location>
        <begin position="288"/>
        <end position="310"/>
    </location>
</feature>
<feature type="compositionally biased region" description="Polar residues" evidence="1">
    <location>
        <begin position="1474"/>
        <end position="1496"/>
    </location>
</feature>
<evidence type="ECO:0000256" key="1">
    <source>
        <dbReference type="SAM" id="MobiDB-lite"/>
    </source>
</evidence>
<feature type="compositionally biased region" description="Low complexity" evidence="1">
    <location>
        <begin position="1657"/>
        <end position="1669"/>
    </location>
</feature>
<accession>A0A9Q1K499</accession>
<feature type="compositionally biased region" description="Low complexity" evidence="1">
    <location>
        <begin position="1761"/>
        <end position="1782"/>
    </location>
</feature>
<dbReference type="Pfam" id="PF07529">
    <property type="entry name" value="HSA"/>
    <property type="match status" value="1"/>
</dbReference>
<feature type="region of interest" description="Disordered" evidence="1">
    <location>
        <begin position="469"/>
        <end position="581"/>
    </location>
</feature>
<feature type="compositionally biased region" description="Polar residues" evidence="1">
    <location>
        <begin position="1599"/>
        <end position="1613"/>
    </location>
</feature>
<evidence type="ECO:0000313" key="4">
    <source>
        <dbReference type="Proteomes" id="UP001153076"/>
    </source>
</evidence>
<dbReference type="Proteomes" id="UP001153076">
    <property type="component" value="Unassembled WGS sequence"/>
</dbReference>
<evidence type="ECO:0000259" key="2">
    <source>
        <dbReference type="PROSITE" id="PS51204"/>
    </source>
</evidence>
<reference evidence="3" key="1">
    <citation type="submission" date="2022-04" db="EMBL/GenBank/DDBJ databases">
        <title>Carnegiea gigantea Genome sequencing and assembly v2.</title>
        <authorList>
            <person name="Copetti D."/>
            <person name="Sanderson M.J."/>
            <person name="Burquez A."/>
            <person name="Wojciechowski M.F."/>
        </authorList>
    </citation>
    <scope>NUCLEOTIDE SEQUENCE</scope>
    <source>
        <strain evidence="3">SGP5-SGP5p</strain>
        <tissue evidence="3">Aerial part</tissue>
    </source>
</reference>
<feature type="domain" description="HSA" evidence="2">
    <location>
        <begin position="617"/>
        <end position="692"/>
    </location>
</feature>
<feature type="compositionally biased region" description="Low complexity" evidence="1">
    <location>
        <begin position="1458"/>
        <end position="1473"/>
    </location>
</feature>
<comment type="caution">
    <text evidence="3">The sequence shown here is derived from an EMBL/GenBank/DDBJ whole genome shotgun (WGS) entry which is preliminary data.</text>
</comment>
<gene>
    <name evidence="3" type="ORF">Cgig2_011919</name>
</gene>
<proteinExistence type="predicted"/>
<feature type="compositionally biased region" description="Polar residues" evidence="1">
    <location>
        <begin position="1506"/>
        <end position="1520"/>
    </location>
</feature>
<feature type="compositionally biased region" description="Polar residues" evidence="1">
    <location>
        <begin position="211"/>
        <end position="224"/>
    </location>
</feature>
<sequence>MGSFFKCSCLWSLYVALLEDSNFSLKYAGKNELVAMESFGNLRGNGSEALVAFQRGMHGFSSGSAFLVNAEVDSMGGVVDAGVGIVTKPSPRQAAIEKAQAELRLEYDVREERRRELEFLEKGGNPLDFRFVHAASLSVQSASHTDQHPDQFLTSEAKGSFALTASPHGDSVESSGRLGVTIACEPNSADNFDGENELLESVRKSAHTGRGSITRSQHSSQLDGSLNAKESEDSPIFHPKKGQAYRRRNRSRISRDGPRSSSTDMASRGGHFSSLSGRHAMLSKPVGSENQFEIDSEGTQALHSSTTSKASGFPEGKLEISTTKGKLVELQNQGVKAEDAFLATSTSKPDIVTGKNIVNVDVEHSCSPAEKSRDKASAAQLNESCKTNGDAKCIQTEGPTNIPAQATKGIGSESSCTQTSLRVGGNGNIGSDLCTNLKSVDSNGAPKEHELSLVEQSVYKEEILVNDKHNTNAMESGSCSKEDRNSIGHQGNGFANEDQEKIGKGRSSPLDEQKDPSNIGEQESNTHTESKSDIQAGVIEDSVPKVGSSCPVAPPPSVDPSCVELSRTDLSAPPPVSEPQSCAEHQLKIVDKEHEDRVLEEARIIKAKRKRIAELSAGLLSREQRQKSQWDFVLEEMAWLANDFAQERLWKNTAAAQICHCVALASRLRLEERNKLLTQRSVAHTVAKAVMEFWHSAGLLAKNVNNSQSEERLHDTSSKADDIEVVACGSARHDEDKLPGKEVQAVGQKRDLAICGYAVRFLQFNCSSTPPFEADLSGISHLASDIDLLEVSWQDKFTEENLFYVVPPGAMETYRRSIETCLAEPERTGNSMHEEVDTSTYDAAAELGYQENIYEEDEGENAYYLPGAFDTGKASKKKRKNMKSYAARSYESGGDFGYGSCMAKRNGTPQSVIMGKRPINSLHVGPIPTKRMRTASRQRVVLPFNAGSTGVALAPIRTDASSGDTNSFQDDHSTLHGGYTAPRGSEVDSAMDFEKLSAFDSPEMSAKPKKKKKIKHQVAAYDQRWQVDPTTHNEQLGLMVQKDLVRRRVESHQLDSNGNSGFFGQHAKKPKIMKQSLDNSFDNTMPIGGSVASPVASQMSNMSNQSKIIKLIGGRDRGRKAKALKGSARQLFQRLQGPMEEDTIKSHFEKIILIGKQLHYRKKQNDSQDLKQITPVHSSHHVALSQVIQNNVNGGILTPLDLCDVASSSQEVLPLGYQGPHAGGLALSNQGTIPPMHASSGLNTTLQGLQGSPGMGIGNSLAAPSSQFNGPRDARYAVPRSASLPIEEQQRLQHYNQMLPGRNLQPSNLPPSGGLSGNDRGVRVLPGGNGLGMMAGVNRNMPMPRPGLQGVNSSPMLNSGSMLASNMGGMPSNMNVHSGTAPGQGNSMFRSRDALHMVRPGQSSEHQRQMMLPEMQMQGAQPNSPGVPAFSALSSGFPTQTSSPSVQTFPGHQQHAMPQQHSHVQSQASSQPVTLTSLTSSAMTHVPSQLHQQQKHQVPPHGLGRSAQSGAGGMTNQVGKQRQRQAHQLQQSGRQHPQQRQQSQPQQQAKLLKGMGRGSMLMHQNLPLDTSHLNGLSTNPGAQVAEKGEPSGHLMQGQGLYSGSAPNSVQTAKPLSSPQASSHSQPQKPYANSVPTTSKQVQLMPSHLDSSNNGQFPGVPSASAGAAAPNQGHLPSVMPVVNHQQLQEQPKPSLKVLNQPHPGLQRSTQQGRQVNSDSLSHSQADHGPGPLPACVDSTNASSISSSPSNAVRKVQESQCDSSMPSSSAPSGSSSGPAVVNPSGNEPSPSVNQGLVQRQLSGNLMPQGHGAGAQWQQQQSQLQQSPALQAIKQSQKQLQQLEQSPQGVSQQEPQPQIQVGQDEAVNFARALYGGANEMMIVVPQPTDLTGCVRRDYSRSHSRWPLENIQHRPKLNLWVLSHFVIVAYISHEIDVMRSDLAHGEGLTGCWTVS</sequence>
<dbReference type="PANTHER" id="PTHR46774:SF3">
    <property type="entry name" value="CHROMATIN MODIFICATION-RELATED PROTEIN EAF1 A-RELATED"/>
    <property type="match status" value="1"/>
</dbReference>
<feature type="compositionally biased region" description="Low complexity" evidence="1">
    <location>
        <begin position="1614"/>
        <end position="1627"/>
    </location>
</feature>
<evidence type="ECO:0000313" key="3">
    <source>
        <dbReference type="EMBL" id="KAJ8436097.1"/>
    </source>
</evidence>
<feature type="region of interest" description="Disordered" evidence="1">
    <location>
        <begin position="1418"/>
        <end position="1550"/>
    </location>
</feature>
<organism evidence="3 4">
    <name type="scientific">Carnegiea gigantea</name>
    <dbReference type="NCBI Taxonomy" id="171969"/>
    <lineage>
        <taxon>Eukaryota</taxon>
        <taxon>Viridiplantae</taxon>
        <taxon>Streptophyta</taxon>
        <taxon>Embryophyta</taxon>
        <taxon>Tracheophyta</taxon>
        <taxon>Spermatophyta</taxon>
        <taxon>Magnoliopsida</taxon>
        <taxon>eudicotyledons</taxon>
        <taxon>Gunneridae</taxon>
        <taxon>Pentapetalae</taxon>
        <taxon>Caryophyllales</taxon>
        <taxon>Cactineae</taxon>
        <taxon>Cactaceae</taxon>
        <taxon>Cactoideae</taxon>
        <taxon>Echinocereeae</taxon>
        <taxon>Carnegiea</taxon>
    </lineage>
</organism>
<feature type="compositionally biased region" description="Basic and acidic residues" evidence="1">
    <location>
        <begin position="498"/>
        <end position="515"/>
    </location>
</feature>
<feature type="region of interest" description="Disordered" evidence="1">
    <location>
        <begin position="1569"/>
        <end position="1856"/>
    </location>
</feature>
<dbReference type="InterPro" id="IPR014012">
    <property type="entry name" value="HSA_dom"/>
</dbReference>
<feature type="compositionally biased region" description="Polar residues" evidence="1">
    <location>
        <begin position="1633"/>
        <end position="1655"/>
    </location>
</feature>
<name>A0A9Q1K499_9CARY</name>
<dbReference type="SMART" id="SM00573">
    <property type="entry name" value="HSA"/>
    <property type="match status" value="1"/>
</dbReference>
<feature type="compositionally biased region" description="Basic residues" evidence="1">
    <location>
        <begin position="238"/>
        <end position="252"/>
    </location>
</feature>
<dbReference type="PROSITE" id="PS51204">
    <property type="entry name" value="HSA"/>
    <property type="match status" value="1"/>
</dbReference>
<feature type="compositionally biased region" description="Low complexity" evidence="1">
    <location>
        <begin position="1805"/>
        <end position="1856"/>
    </location>
</feature>
<dbReference type="GO" id="GO:0035267">
    <property type="term" value="C:NuA4 histone acetyltransferase complex"/>
    <property type="evidence" value="ECO:0007669"/>
    <property type="project" value="InterPro"/>
</dbReference>
<feature type="compositionally biased region" description="Polar residues" evidence="1">
    <location>
        <begin position="1705"/>
        <end position="1722"/>
    </location>
</feature>
<feature type="compositionally biased region" description="Low complexity" evidence="1">
    <location>
        <begin position="1737"/>
        <end position="1748"/>
    </location>
</feature>
<dbReference type="EMBL" id="JAKOGI010000366">
    <property type="protein sequence ID" value="KAJ8436097.1"/>
    <property type="molecule type" value="Genomic_DNA"/>
</dbReference>